<keyword evidence="12" id="KW-0413">Isomerase</keyword>
<dbReference type="Pfam" id="PF00923">
    <property type="entry name" value="TAL_FSA"/>
    <property type="match status" value="1"/>
</dbReference>
<comment type="catalytic activity">
    <reaction evidence="10 11">
        <text>D-sedoheptulose 7-phosphate + D-glyceraldehyde 3-phosphate = D-erythrose 4-phosphate + beta-D-fructose 6-phosphate</text>
        <dbReference type="Rhea" id="RHEA:17053"/>
        <dbReference type="ChEBI" id="CHEBI:16897"/>
        <dbReference type="ChEBI" id="CHEBI:57483"/>
        <dbReference type="ChEBI" id="CHEBI:57634"/>
        <dbReference type="ChEBI" id="CHEBI:59776"/>
        <dbReference type="EC" id="2.2.1.2"/>
    </reaction>
</comment>
<dbReference type="CDD" id="cd05015">
    <property type="entry name" value="SIS_PGI_1"/>
    <property type="match status" value="1"/>
</dbReference>
<evidence type="ECO:0000256" key="2">
    <source>
        <dbReference type="ARBA" id="ARBA00004496"/>
    </source>
</evidence>
<evidence type="ECO:0000256" key="4">
    <source>
        <dbReference type="ARBA" id="ARBA00008426"/>
    </source>
</evidence>
<proteinExistence type="inferred from homology"/>
<keyword evidence="12" id="KW-0312">Gluconeogenesis</keyword>
<evidence type="ECO:0000256" key="7">
    <source>
        <dbReference type="ARBA" id="ARBA00022679"/>
    </source>
</evidence>
<dbReference type="InterPro" id="IPR035476">
    <property type="entry name" value="SIS_PGI_1"/>
</dbReference>
<comment type="subcellular location">
    <subcellularLocation>
        <location evidence="2 11">Cytoplasm</location>
    </subcellularLocation>
</comment>
<dbReference type="PROSITE" id="PS00958">
    <property type="entry name" value="TRANSALDOLASE_2"/>
    <property type="match status" value="1"/>
</dbReference>
<keyword evidence="14" id="KW-1185">Reference proteome</keyword>
<dbReference type="PANTHER" id="PTHR10683:SF31">
    <property type="entry name" value="TRANSALDOLASE"/>
    <property type="match status" value="1"/>
</dbReference>
<evidence type="ECO:0000256" key="9">
    <source>
        <dbReference type="ARBA" id="ARBA00023270"/>
    </source>
</evidence>
<dbReference type="InterPro" id="IPR001585">
    <property type="entry name" value="TAL/FSA"/>
</dbReference>
<evidence type="ECO:0000256" key="11">
    <source>
        <dbReference type="HAMAP-Rule" id="MF_00493"/>
    </source>
</evidence>
<dbReference type="Gene3D" id="3.20.20.70">
    <property type="entry name" value="Aldolase class I"/>
    <property type="match status" value="1"/>
</dbReference>
<name>A0ABQ0Q604_9PROT</name>
<keyword evidence="8 11" id="KW-0570">Pentose shunt</keyword>
<evidence type="ECO:0000256" key="3">
    <source>
        <dbReference type="ARBA" id="ARBA00004857"/>
    </source>
</evidence>
<protein>
    <recommendedName>
        <fullName evidence="5 11">Transaldolase</fullName>
        <ecNumber evidence="5 11">2.2.1.2</ecNumber>
    </recommendedName>
</protein>
<dbReference type="InterPro" id="IPR013785">
    <property type="entry name" value="Aldolase_TIM"/>
</dbReference>
<keyword evidence="9 11" id="KW-0704">Schiff base</keyword>
<evidence type="ECO:0000256" key="1">
    <source>
        <dbReference type="ARBA" id="ARBA00003518"/>
    </source>
</evidence>
<gene>
    <name evidence="11" type="primary">tal</name>
    <name evidence="13" type="ORF">AA0535_2725</name>
</gene>
<dbReference type="SUPFAM" id="SSF53697">
    <property type="entry name" value="SIS domain"/>
    <property type="match status" value="1"/>
</dbReference>
<keyword evidence="7 11" id="KW-0808">Transferase</keyword>
<comment type="pathway">
    <text evidence="3 11">Carbohydrate degradation; pentose phosphate pathway; D-glyceraldehyde 3-phosphate and beta-D-fructose 6-phosphate from D-ribose 5-phosphate and D-xylulose 5-phosphate (non-oxidative stage): step 2/3.</text>
</comment>
<dbReference type="NCBIfam" id="TIGR00876">
    <property type="entry name" value="tal_mycobact"/>
    <property type="match status" value="1"/>
</dbReference>
<comment type="catalytic activity">
    <reaction evidence="12">
        <text>alpha-D-glucose 6-phosphate = beta-D-fructose 6-phosphate</text>
        <dbReference type="Rhea" id="RHEA:11816"/>
        <dbReference type="ChEBI" id="CHEBI:57634"/>
        <dbReference type="ChEBI" id="CHEBI:58225"/>
        <dbReference type="EC" id="5.3.1.9"/>
    </reaction>
</comment>
<dbReference type="PROSITE" id="PS51463">
    <property type="entry name" value="P_GLUCOSE_ISOMERASE_3"/>
    <property type="match status" value="1"/>
</dbReference>
<evidence type="ECO:0000256" key="10">
    <source>
        <dbReference type="ARBA" id="ARBA00048810"/>
    </source>
</evidence>
<dbReference type="PRINTS" id="PR00662">
    <property type="entry name" value="G6PISOMERASE"/>
</dbReference>
<evidence type="ECO:0000256" key="8">
    <source>
        <dbReference type="ARBA" id="ARBA00023126"/>
    </source>
</evidence>
<dbReference type="SUPFAM" id="SSF51569">
    <property type="entry name" value="Aldolase"/>
    <property type="match status" value="1"/>
</dbReference>
<dbReference type="InterPro" id="IPR046348">
    <property type="entry name" value="SIS_dom_sf"/>
</dbReference>
<dbReference type="EC" id="2.2.1.2" evidence="5 11"/>
<accession>A0ABQ0Q604</accession>
<evidence type="ECO:0000256" key="12">
    <source>
        <dbReference type="RuleBase" id="RU000612"/>
    </source>
</evidence>
<comment type="similarity">
    <text evidence="12">Belongs to the GPI family.</text>
</comment>
<comment type="pathway">
    <text evidence="12">Carbohydrate degradation; glycolysis; D-glyceraldehyde 3-phosphate and glycerone phosphate from D-glucose: step 2/4.</text>
</comment>
<evidence type="ECO:0000256" key="6">
    <source>
        <dbReference type="ARBA" id="ARBA00022490"/>
    </source>
</evidence>
<dbReference type="HAMAP" id="MF_00493">
    <property type="entry name" value="Transaldolase_2"/>
    <property type="match status" value="1"/>
</dbReference>
<dbReference type="EMBL" id="BAPV01000060">
    <property type="protein sequence ID" value="GBQ93049.1"/>
    <property type="molecule type" value="Genomic_DNA"/>
</dbReference>
<comment type="similarity">
    <text evidence="4 11">Belongs to the transaldolase family. Type 2 subfamily.</text>
</comment>
<dbReference type="NCBIfam" id="NF002881">
    <property type="entry name" value="PRK03343.1"/>
    <property type="match status" value="1"/>
</dbReference>
<comment type="function">
    <text evidence="1 11">Transaldolase is important for the balance of metabolites in the pentose-phosphate pathway.</text>
</comment>
<dbReference type="PANTHER" id="PTHR10683">
    <property type="entry name" value="TRANSALDOLASE"/>
    <property type="match status" value="1"/>
</dbReference>
<dbReference type="InterPro" id="IPR004732">
    <property type="entry name" value="Transaldolase_2"/>
</dbReference>
<keyword evidence="6 11" id="KW-0963">Cytoplasm</keyword>
<dbReference type="Pfam" id="PF00342">
    <property type="entry name" value="PGI"/>
    <property type="match status" value="1"/>
</dbReference>
<reference evidence="13" key="1">
    <citation type="submission" date="2013-04" db="EMBL/GenBank/DDBJ databases">
        <title>The genome sequencing project of 58 acetic acid bacteria.</title>
        <authorList>
            <person name="Okamoto-Kainuma A."/>
            <person name="Ishikawa M."/>
            <person name="Umino S."/>
            <person name="Koizumi Y."/>
            <person name="Shiwa Y."/>
            <person name="Yoshikawa H."/>
            <person name="Matsutani M."/>
            <person name="Matsushita K."/>
        </authorList>
    </citation>
    <scope>NUCLEOTIDE SEQUENCE</scope>
    <source>
        <strain evidence="13">NRIC 0535</strain>
    </source>
</reference>
<dbReference type="InterPro" id="IPR001672">
    <property type="entry name" value="G6P_Isomerase"/>
</dbReference>
<sequence>MDRQEYVMDVEQKQGAATSGNPLRDLSKFGQSPWLDFIQRSYTADGSLKKLVDEDGLRGVTSNPAIFEKAMGYGTDYDAQIKDLLAKEILSPGELYEKLAITDIKATAKVMHPVFVQTKGLDGYVSLEVSPYLAFDTKATADEARRLWAAVSEENLMIKIPGTPEGVPAFQEVTSEGISVNVTLLFSLEAYKNVLEAYIKGLEIRHAAGKDISKIASVASFFVSRIDGKIDGAIDRRVKEGDKDAEALKALRGKVAIANAKVAYQHYLEVTASERWKKLAAAGAQPQRLLWASTGTKDKTFSDVLYVEELIGEDTVNTIPPATFDAFRDHGKLRASLTENVEDAFKVLEQQAKFGLDLDGVTKTLVTEGCASFCDAFDQLLGAVANKQATFLGSKLIEQKAELPADLKAASDAVLEDWRKTGKGRKLWAKDASVWTGGDEASWLKWLDIVDERLAHVAELEAFASEVKAKGFSDVLLLGMGGSSLGPEVISETFGQIAGFPKLHVLDSTDPQQVKTYENAVDLKNTLFIVSSKSGGTLEPNILKAYFFAAAEKALGSAPGKHFVAVTDPGSHMEQVAKGDGFWKIFYGEKQIGGRFSVLSNFGLVPAAAAGLNVRAFLESALRSVKGASASTPPAQNTALQLGAILGAAATKFGRDKVTIIASPAIYDLGAWLEQLLAESTGKKGTGLIPIDDETLGAPGVYGKDRVFAYLRLTDAPCPNQEKAIAALVAAGEPVVTIDLADKLDIAQAFFHWEYATAVAGSVLAIDPFDQPDVEFSKIETKKLTTAFNETGKLPAETPFATSGVFEFFADDTNAKALGGGDALAILKAHFGRVKAGDYVGVLAYVERDLKTREWIQNVRLNLRDQLKVATAAEFGPRFLHSTGQAYKGGPDSGVFLQITAGDHADLAVPGERFTFSVVKAAQARGDFDVLSERGRRALRVHIKGPLEAGLTELATVIKNAV</sequence>
<organism evidence="13 14">
    <name type="scientific">Asaia krungthepensis NRIC 0535</name>
    <dbReference type="NCBI Taxonomy" id="1307925"/>
    <lineage>
        <taxon>Bacteria</taxon>
        <taxon>Pseudomonadati</taxon>
        <taxon>Pseudomonadota</taxon>
        <taxon>Alphaproteobacteria</taxon>
        <taxon>Acetobacterales</taxon>
        <taxon>Acetobacteraceae</taxon>
        <taxon>Asaia</taxon>
    </lineage>
</organism>
<keyword evidence="12" id="KW-0324">Glycolysis</keyword>
<comment type="caution">
    <text evidence="13">The sequence shown here is derived from an EMBL/GenBank/DDBJ whole genome shotgun (WGS) entry which is preliminary data.</text>
</comment>
<evidence type="ECO:0000256" key="5">
    <source>
        <dbReference type="ARBA" id="ARBA00013151"/>
    </source>
</evidence>
<evidence type="ECO:0000313" key="14">
    <source>
        <dbReference type="Proteomes" id="UP001062776"/>
    </source>
</evidence>
<dbReference type="NCBIfam" id="NF007080">
    <property type="entry name" value="PRK09533.1"/>
    <property type="match status" value="1"/>
</dbReference>
<dbReference type="Proteomes" id="UP001062776">
    <property type="component" value="Unassembled WGS sequence"/>
</dbReference>
<evidence type="ECO:0000313" key="13">
    <source>
        <dbReference type="EMBL" id="GBQ93049.1"/>
    </source>
</evidence>
<dbReference type="PROSITE" id="PS01054">
    <property type="entry name" value="TRANSALDOLASE_1"/>
    <property type="match status" value="1"/>
</dbReference>
<dbReference type="InterPro" id="IPR018225">
    <property type="entry name" value="Transaldolase_AS"/>
</dbReference>
<feature type="active site" description="Schiff-base intermediate with substrate" evidence="11">
    <location>
        <position position="159"/>
    </location>
</feature>
<dbReference type="Gene3D" id="3.40.50.10490">
    <property type="entry name" value="Glucose-6-phosphate isomerase like protein, domain 1"/>
    <property type="match status" value="3"/>
</dbReference>
<dbReference type="CDD" id="cd00955">
    <property type="entry name" value="Transaldolase_like"/>
    <property type="match status" value="1"/>
</dbReference>